<evidence type="ECO:0000256" key="1">
    <source>
        <dbReference type="ARBA" id="ARBA00004651"/>
    </source>
</evidence>
<keyword evidence="6 8" id="KW-1133">Transmembrane helix</keyword>
<dbReference type="PANTHER" id="PTHR32063:SF68">
    <property type="entry name" value="PROBALE CATION EFFLUX SYSTEM PROTEIN"/>
    <property type="match status" value="1"/>
</dbReference>
<comment type="subcellular location">
    <subcellularLocation>
        <location evidence="1">Cell membrane</location>
        <topology evidence="1">Multi-pass membrane protein</topology>
    </subcellularLocation>
</comment>
<feature type="transmembrane region" description="Helical" evidence="8">
    <location>
        <begin position="465"/>
        <end position="492"/>
    </location>
</feature>
<feature type="transmembrane region" description="Helical" evidence="8">
    <location>
        <begin position="389"/>
        <end position="412"/>
    </location>
</feature>
<dbReference type="Gene3D" id="3.30.70.1320">
    <property type="entry name" value="Multidrug efflux transporter AcrB pore domain like"/>
    <property type="match status" value="1"/>
</dbReference>
<dbReference type="NCBIfam" id="TIGR00914">
    <property type="entry name" value="2A0601"/>
    <property type="match status" value="1"/>
</dbReference>
<keyword evidence="3" id="KW-0813">Transport</keyword>
<dbReference type="Gene3D" id="3.30.2090.10">
    <property type="entry name" value="Multidrug efflux transporter AcrB TolC docking domain, DN and DC subdomains"/>
    <property type="match status" value="2"/>
</dbReference>
<accession>A0ABT6UKS6</accession>
<feature type="transmembrane region" description="Helical" evidence="8">
    <location>
        <begin position="910"/>
        <end position="934"/>
    </location>
</feature>
<evidence type="ECO:0000313" key="9">
    <source>
        <dbReference type="EMBL" id="MDI5833909.1"/>
    </source>
</evidence>
<evidence type="ECO:0000256" key="3">
    <source>
        <dbReference type="ARBA" id="ARBA00022448"/>
    </source>
</evidence>
<organism evidence="9 10">
    <name type="scientific">Shewanella xiamenensis</name>
    <dbReference type="NCBI Taxonomy" id="332186"/>
    <lineage>
        <taxon>Bacteria</taxon>
        <taxon>Pseudomonadati</taxon>
        <taxon>Pseudomonadota</taxon>
        <taxon>Gammaproteobacteria</taxon>
        <taxon>Alteromonadales</taxon>
        <taxon>Shewanellaceae</taxon>
        <taxon>Shewanella</taxon>
    </lineage>
</organism>
<sequence>MLTSVIRFSLTQRLFVLIVALILMLAGARAWFAIPLDAFPDISPTQVKIILKAPGMTPEEIEAQITVPIETELLGIPQQSILRSTTKYAISDITLDFEEGTDIYWARQQVSERLSAVWNSFPEGVSGGVAPMSTPLSEIFMFSLENPNLSLLERRQLLEWEIRPLLRTVPGVADVNILGSYAKSFSISPNPAAMAAAGVSFAALQQAIVENNHNEGAGKLTIGTDTIIVRSEGRIDDIDELKQLVIKADNAKVYRLQDLADIQIGHLARYGAVTKDGNETAEALIIALKDANTAQVVNNIKEKLAQISLTLPESSQINTFYDRANLINTAIETISNALFEAVVLVIVLLALFLGNVRAALVVSLSLPLAALFTFLMMDHFNLSANLMSLGGLVIAIGMLVDSSVVVVENMVNLIATKQRLPRLHLIFRATKDVAIPVVSGTVIVIIVFSPLLTLSGLEGKLFTPVAITIVFAMLSALVLSLTVIPVIASYLVNEKAAKEPKAIEKLKHLYLGSLKACFGWQKPFMLIAFSLLIVSLGLFSLVGKTFMPTLDEGDIILQLEKSPSISLDASIAIDKQIQQTLLGQIPEIKQMVARTGADEIGLDPMGLNETDVFLELAPRSEWRFATKEQLIDAIRTVLLKYPGVNFNFTQPIQMRVSEMLTGSIGDVAIKVFGNDIETLGKLTGEIEQLVTATQGSVDVKMAMIEGSPFINLTLDNELARGFGMSTMEFARYLKSQLEGVVVTEVLQGKKRTPVLIANNQAQISNINELQNQLLVMPDHSLKRLSDVAVLSYKQGPILIEREQGNRFSVITTNVQGRDIVGFVEELNSKIANEIKLPSGYSVSFGGEFENQQRATSNLLLVIPIAIALITLILFTTFGSLAKSGLILANVPFAMMGGIVSLYLSGEYLSVPASVGFIALLGVAVLNGVVMVSYYEQTKYLFGSLRERVEQGAARRLRPILMTATTAMFGLIPLVFASGPGAEIQKPLAIVVIGGLLTSTITTLYLLPMLYFWLEKRR</sequence>
<name>A0ABT6UKS6_9GAMM</name>
<evidence type="ECO:0000256" key="4">
    <source>
        <dbReference type="ARBA" id="ARBA00022475"/>
    </source>
</evidence>
<feature type="transmembrane region" description="Helical" evidence="8">
    <location>
        <begin position="884"/>
        <end position="904"/>
    </location>
</feature>
<feature type="transmembrane region" description="Helical" evidence="8">
    <location>
        <begin position="955"/>
        <end position="975"/>
    </location>
</feature>
<dbReference type="PANTHER" id="PTHR32063">
    <property type="match status" value="1"/>
</dbReference>
<feature type="transmembrane region" description="Helical" evidence="8">
    <location>
        <begin position="358"/>
        <end position="377"/>
    </location>
</feature>
<dbReference type="Proteomes" id="UP001159075">
    <property type="component" value="Unassembled WGS sequence"/>
</dbReference>
<feature type="transmembrane region" description="Helical" evidence="8">
    <location>
        <begin position="987"/>
        <end position="1013"/>
    </location>
</feature>
<keyword evidence="7 8" id="KW-0472">Membrane</keyword>
<evidence type="ECO:0000256" key="5">
    <source>
        <dbReference type="ARBA" id="ARBA00022692"/>
    </source>
</evidence>
<evidence type="ECO:0000256" key="2">
    <source>
        <dbReference type="ARBA" id="ARBA00010942"/>
    </source>
</evidence>
<feature type="transmembrane region" description="Helical" evidence="8">
    <location>
        <begin position="334"/>
        <end position="353"/>
    </location>
</feature>
<dbReference type="InterPro" id="IPR027463">
    <property type="entry name" value="AcrB_DN_DC_subdom"/>
</dbReference>
<evidence type="ECO:0000313" key="10">
    <source>
        <dbReference type="Proteomes" id="UP001159075"/>
    </source>
</evidence>
<feature type="transmembrane region" description="Helical" evidence="8">
    <location>
        <begin position="524"/>
        <end position="542"/>
    </location>
</feature>
<dbReference type="RefSeq" id="WP_282680024.1">
    <property type="nucleotide sequence ID" value="NZ_JAOTLW010000029.1"/>
</dbReference>
<feature type="transmembrane region" description="Helical" evidence="8">
    <location>
        <begin position="433"/>
        <end position="453"/>
    </location>
</feature>
<evidence type="ECO:0000256" key="6">
    <source>
        <dbReference type="ARBA" id="ARBA00022989"/>
    </source>
</evidence>
<keyword evidence="10" id="KW-1185">Reference proteome</keyword>
<dbReference type="EMBL" id="JAOTLW010000029">
    <property type="protein sequence ID" value="MDI5833909.1"/>
    <property type="molecule type" value="Genomic_DNA"/>
</dbReference>
<gene>
    <name evidence="9" type="ORF">ODY93_20180</name>
</gene>
<proteinExistence type="inferred from homology"/>
<reference evidence="9 10" key="1">
    <citation type="submission" date="2022-09" db="EMBL/GenBank/DDBJ databases">
        <title>The outer-membrane cytochrome OmcA is essential for infection of Shewanella oneidensis by a zebrafish-associated bacteriophage.</title>
        <authorList>
            <person name="Grenfell A.W."/>
            <person name="Intile P."/>
            <person name="Mcfarlane J."/>
            <person name="Leung D."/>
            <person name="Abdalla K."/>
            <person name="Wold M."/>
            <person name="Kees E."/>
            <person name="Gralnick J."/>
        </authorList>
    </citation>
    <scope>NUCLEOTIDE SEQUENCE [LARGE SCALE GENOMIC DNA]</scope>
    <source>
        <strain evidence="9 10">NF-5</strain>
    </source>
</reference>
<dbReference type="Gene3D" id="3.30.70.1440">
    <property type="entry name" value="Multidrug efflux transporter AcrB pore domain"/>
    <property type="match status" value="1"/>
</dbReference>
<evidence type="ECO:0000256" key="8">
    <source>
        <dbReference type="SAM" id="Phobius"/>
    </source>
</evidence>
<dbReference type="SUPFAM" id="SSF82714">
    <property type="entry name" value="Multidrug efflux transporter AcrB TolC docking domain, DN and DC subdomains"/>
    <property type="match status" value="2"/>
</dbReference>
<comment type="similarity">
    <text evidence="2">Belongs to the resistance-nodulation-cell division (RND) (TC 2.A.6) family.</text>
</comment>
<comment type="caution">
    <text evidence="9">The sequence shown here is derived from an EMBL/GenBank/DDBJ whole genome shotgun (WGS) entry which is preliminary data.</text>
</comment>
<dbReference type="SUPFAM" id="SSF82693">
    <property type="entry name" value="Multidrug efflux transporter AcrB pore domain, PN1, PN2, PC1 and PC2 subdomains"/>
    <property type="match status" value="2"/>
</dbReference>
<dbReference type="InterPro" id="IPR001036">
    <property type="entry name" value="Acrflvin-R"/>
</dbReference>
<dbReference type="InterPro" id="IPR004763">
    <property type="entry name" value="CusA-like"/>
</dbReference>
<evidence type="ECO:0000256" key="7">
    <source>
        <dbReference type="ARBA" id="ARBA00023136"/>
    </source>
</evidence>
<keyword evidence="4" id="KW-1003">Cell membrane</keyword>
<dbReference type="Pfam" id="PF00873">
    <property type="entry name" value="ACR_tran"/>
    <property type="match status" value="1"/>
</dbReference>
<dbReference type="Gene3D" id="1.20.1640.10">
    <property type="entry name" value="Multidrug efflux transporter AcrB transmembrane domain"/>
    <property type="match status" value="2"/>
</dbReference>
<dbReference type="Gene3D" id="3.30.70.1430">
    <property type="entry name" value="Multidrug efflux transporter AcrB pore domain"/>
    <property type="match status" value="2"/>
</dbReference>
<dbReference type="PRINTS" id="PR00702">
    <property type="entry name" value="ACRIFLAVINRP"/>
</dbReference>
<keyword evidence="5 8" id="KW-0812">Transmembrane</keyword>
<dbReference type="SUPFAM" id="SSF82866">
    <property type="entry name" value="Multidrug efflux transporter AcrB transmembrane domain"/>
    <property type="match status" value="2"/>
</dbReference>
<feature type="transmembrane region" description="Helical" evidence="8">
    <location>
        <begin position="858"/>
        <end position="877"/>
    </location>
</feature>
<protein>
    <submittedName>
        <fullName evidence="9">CusA/CzcA family heavy metal efflux RND transporter</fullName>
    </submittedName>
</protein>